<dbReference type="FunFam" id="3.10.20.340:FF:000002">
    <property type="entry name" value="Arginine biosynthesis bifunctional protein ArgJ, mitochondrial"/>
    <property type="match status" value="1"/>
</dbReference>
<evidence type="ECO:0000313" key="11">
    <source>
        <dbReference type="EMBL" id="RKP25969.1"/>
    </source>
</evidence>
<comment type="similarity">
    <text evidence="2 10">Belongs to the ArgJ family.</text>
</comment>
<evidence type="ECO:0000256" key="5">
    <source>
        <dbReference type="ARBA" id="ARBA00022679"/>
    </source>
</evidence>
<feature type="site" description="Involved in the stabilization of negative charge on the oxyanion by the formation of the oxyanion hole" evidence="10">
    <location>
        <position position="124"/>
    </location>
</feature>
<dbReference type="NCBIfam" id="NF003802">
    <property type="entry name" value="PRK05388.1"/>
    <property type="match status" value="1"/>
</dbReference>
<dbReference type="EC" id="2.3.1.1" evidence="10"/>
<dbReference type="Pfam" id="PF01960">
    <property type="entry name" value="ArgJ"/>
    <property type="match status" value="1"/>
</dbReference>
<dbReference type="FunFam" id="3.30.2330.10:FF:000001">
    <property type="entry name" value="Arginine biosynthesis bifunctional protein ArgJ, mitochondrial"/>
    <property type="match status" value="1"/>
</dbReference>
<dbReference type="AlphaFoldDB" id="A0A4V1J1R4"/>
<gene>
    <name evidence="11" type="ORF">SYNPS1DRAFT_22169</name>
</gene>
<proteinExistence type="inferred from homology"/>
<keyword evidence="8 10" id="KW-0511">Multifunctional enzyme</keyword>
<evidence type="ECO:0000256" key="9">
    <source>
        <dbReference type="ARBA" id="ARBA00023315"/>
    </source>
</evidence>
<feature type="chain" id="PRO_5023311180" description="Arginine biosynthesis bifunctional protein ArgJ alpha chain" evidence="10">
    <location>
        <begin position="1"/>
        <end position="201"/>
    </location>
</feature>
<feature type="binding site" evidence="10">
    <location>
        <position position="191"/>
    </location>
    <ligand>
        <name>substrate</name>
    </ligand>
</feature>
<sequence>MVKDRFVPQHGTYPQGYRLGAIHCGVKKSGLDLTLLVADAPCTAAAVFTRNAFPAAPVQFDRALLARHHANPRDHPIRAILINAGCANAVTGTLGDKNAAAMAAAVNQHLAADADADATLVMSTGVIGQHLPMDRIEAGVPALYGQHLGRGHASWLAAAEGICTTDTFPKLRSRQYRLPSGREYCLAGVAKGAGMIHPNMATMLSFMCTDAAIQADALQLALRHAADRSFNAISVDGDTSTNDTVALLANGAAWHAQRPSSSLSADDADYPAFRDQLTEFSAELAQLVVRDGEGASKFVTVTVKHAHDFDQAKTIASTICTSALVKTALYGQDANWGRVLCAIGYAPGSETSIRPERVSVTFKAAAQSGNHSLPVLRHGEPVPVDEAFAAELLRNEDIEIHVDLGLGQEEATMWTCDFSHDYVSINADYRS</sequence>
<dbReference type="NCBIfam" id="TIGR00120">
    <property type="entry name" value="ArgJ"/>
    <property type="match status" value="1"/>
</dbReference>
<comment type="PTM">
    <text evidence="10">The alpha and beta chains are autoproteolytically processed from a single precursor protein within the mitochondrion.</text>
</comment>
<feature type="binding site" evidence="10">
    <location>
        <position position="426"/>
    </location>
    <ligand>
        <name>substrate</name>
    </ligand>
</feature>
<dbReference type="GO" id="GO:0005759">
    <property type="term" value="C:mitochondrial matrix"/>
    <property type="evidence" value="ECO:0007669"/>
    <property type="project" value="UniProtKB-SubCell"/>
</dbReference>
<dbReference type="Gene3D" id="3.10.20.340">
    <property type="entry name" value="ArgJ beta chain, C-terminal domain"/>
    <property type="match status" value="1"/>
</dbReference>
<dbReference type="EMBL" id="KZ989556">
    <property type="protein sequence ID" value="RKP25969.1"/>
    <property type="molecule type" value="Genomic_DNA"/>
</dbReference>
<comment type="pathway">
    <text evidence="10">Amino-acid biosynthesis; L-arginine biosynthesis; N(2)-acetyl-L-ornithine from L-glutamate: step 1/4.</text>
</comment>
<dbReference type="GO" id="GO:0004042">
    <property type="term" value="F:L-glutamate N-acetyltransferase activity"/>
    <property type="evidence" value="ECO:0007669"/>
    <property type="project" value="UniProtKB-UniRule"/>
</dbReference>
<dbReference type="Gene3D" id="3.30.2330.10">
    <property type="entry name" value="arginine biosynthesis bifunctional protein suprefamily"/>
    <property type="match status" value="1"/>
</dbReference>
<accession>A0A4V1J1R4</accession>
<feature type="active site" description="Nucleophile" evidence="10">
    <location>
        <position position="202"/>
    </location>
</feature>
<evidence type="ECO:0000256" key="6">
    <source>
        <dbReference type="ARBA" id="ARBA00022813"/>
    </source>
</evidence>
<keyword evidence="12" id="KW-1185">Reference proteome</keyword>
<dbReference type="GO" id="GO:0004358">
    <property type="term" value="F:L-glutamate N-acetyltransferase activity, acting on acetyl-L-ornithine as donor"/>
    <property type="evidence" value="ECO:0007669"/>
    <property type="project" value="UniProtKB-UniRule"/>
</dbReference>
<feature type="binding site" evidence="10">
    <location>
        <position position="293"/>
    </location>
    <ligand>
        <name>substrate</name>
    </ligand>
</feature>
<feature type="site" description="Cleavage; by autolysis" evidence="10">
    <location>
        <begin position="201"/>
        <end position="202"/>
    </location>
</feature>
<dbReference type="FunFam" id="3.60.70.12:FF:000001">
    <property type="entry name" value="Arginine biosynthesis bifunctional protein ArgJ, chloroplastic"/>
    <property type="match status" value="1"/>
</dbReference>
<dbReference type="PANTHER" id="PTHR23100">
    <property type="entry name" value="ARGININE BIOSYNTHESIS BIFUNCTIONAL PROTEIN ARGJ"/>
    <property type="match status" value="1"/>
</dbReference>
<evidence type="ECO:0000256" key="7">
    <source>
        <dbReference type="ARBA" id="ARBA00023128"/>
    </source>
</evidence>
<evidence type="ECO:0000256" key="8">
    <source>
        <dbReference type="ARBA" id="ARBA00023268"/>
    </source>
</evidence>
<feature type="binding site" evidence="10">
    <location>
        <position position="202"/>
    </location>
    <ligand>
        <name>substrate</name>
    </ligand>
</feature>
<dbReference type="EC" id="2.3.1.35" evidence="10"/>
<reference evidence="12" key="1">
    <citation type="journal article" date="2018" name="Nat. Microbiol.">
        <title>Leveraging single-cell genomics to expand the fungal tree of life.</title>
        <authorList>
            <person name="Ahrendt S.R."/>
            <person name="Quandt C.A."/>
            <person name="Ciobanu D."/>
            <person name="Clum A."/>
            <person name="Salamov A."/>
            <person name="Andreopoulos B."/>
            <person name="Cheng J.F."/>
            <person name="Woyke T."/>
            <person name="Pelin A."/>
            <person name="Henrissat B."/>
            <person name="Reynolds N.K."/>
            <person name="Benny G.L."/>
            <person name="Smith M.E."/>
            <person name="James T.Y."/>
            <person name="Grigoriev I.V."/>
        </authorList>
    </citation>
    <scope>NUCLEOTIDE SEQUENCE [LARGE SCALE GENOMIC DNA]</scope>
    <source>
        <strain evidence="12">Benny S71-1</strain>
    </source>
</reference>
<comment type="pathway">
    <text evidence="10">Amino-acid biosynthesis; L-arginine biosynthesis; L-ornithine and N-acetyl-L-glutamate from L-glutamate and N(2)-acetyl-L-ornithine (cyclic): step 1/1.</text>
</comment>
<organism evidence="11 12">
    <name type="scientific">Syncephalis pseudoplumigaleata</name>
    <dbReference type="NCBI Taxonomy" id="1712513"/>
    <lineage>
        <taxon>Eukaryota</taxon>
        <taxon>Fungi</taxon>
        <taxon>Fungi incertae sedis</taxon>
        <taxon>Zoopagomycota</taxon>
        <taxon>Zoopagomycotina</taxon>
        <taxon>Zoopagomycetes</taxon>
        <taxon>Zoopagales</taxon>
        <taxon>Piptocephalidaceae</taxon>
        <taxon>Syncephalis</taxon>
    </lineage>
</organism>
<dbReference type="UniPathway" id="UPA00068">
    <property type="reaction ID" value="UER00106"/>
</dbReference>
<comment type="subcellular location">
    <subcellularLocation>
        <location evidence="1 10">Mitochondrion matrix</location>
    </subcellularLocation>
</comment>
<dbReference type="InterPro" id="IPR002813">
    <property type="entry name" value="Arg_biosynth_ArgJ"/>
</dbReference>
<dbReference type="HAMAP" id="MF_01106">
    <property type="entry name" value="ArgJ"/>
    <property type="match status" value="1"/>
</dbReference>
<dbReference type="SUPFAM" id="SSF56266">
    <property type="entry name" value="DmpA/ArgJ-like"/>
    <property type="match status" value="1"/>
</dbReference>
<keyword evidence="7 10" id="KW-0496">Mitochondrion</keyword>
<evidence type="ECO:0000256" key="3">
    <source>
        <dbReference type="ARBA" id="ARBA00022571"/>
    </source>
</evidence>
<dbReference type="InterPro" id="IPR016117">
    <property type="entry name" value="ArgJ-like_dom_sf"/>
</dbReference>
<protein>
    <recommendedName>
        <fullName evidence="10">Arginine biosynthesis bifunctional protein ArgJ, mitochondrial</fullName>
    </recommendedName>
    <domain>
        <recommendedName>
            <fullName evidence="10">Glutamate N-acetyltransferase</fullName>
            <shortName evidence="10">GAT</shortName>
            <ecNumber evidence="10">2.3.1.35</ecNumber>
        </recommendedName>
        <alternativeName>
            <fullName evidence="10">Ornithine acetyltransferase</fullName>
            <shortName evidence="10">OATase</shortName>
        </alternativeName>
        <alternativeName>
            <fullName evidence="10">Ornithine transacetylase</fullName>
        </alternativeName>
    </domain>
    <domain>
        <recommendedName>
            <fullName evidence="10">Amino-acid acetyltransferase</fullName>
            <ecNumber evidence="10">2.3.1.1</ecNumber>
        </recommendedName>
        <alternativeName>
            <fullName evidence="10">N-acetylglutamate synthase</fullName>
            <shortName evidence="10">AGS</shortName>
        </alternativeName>
    </domain>
    <component>
        <recommendedName>
            <fullName evidence="10">Arginine biosynthesis bifunctional protein ArgJ alpha chain</fullName>
        </recommendedName>
    </component>
    <component>
        <recommendedName>
            <fullName evidence="10">Arginine biosynthesis bifunctional protein ArgJ beta chain</fullName>
        </recommendedName>
    </component>
</protein>
<feature type="binding site" evidence="10">
    <location>
        <position position="431"/>
    </location>
    <ligand>
        <name>substrate</name>
    </ligand>
</feature>
<keyword evidence="6 10" id="KW-0068">Autocatalytic cleavage</keyword>
<comment type="function">
    <text evidence="10">Catalyzes two activities which are involved in the cyclic version of arginine biosynthesis: the synthesis of acetylglutamate from glutamate and acetyl-CoA, and of ornithine by transacetylation between acetylornithine and glutamate.</text>
</comment>
<dbReference type="PANTHER" id="PTHR23100:SF0">
    <property type="entry name" value="ARGININE BIOSYNTHESIS BIFUNCTIONAL PROTEIN ARGJ, MITOCHONDRIAL"/>
    <property type="match status" value="1"/>
</dbReference>
<evidence type="ECO:0000256" key="2">
    <source>
        <dbReference type="ARBA" id="ARBA00006774"/>
    </source>
</evidence>
<evidence type="ECO:0000256" key="4">
    <source>
        <dbReference type="ARBA" id="ARBA00022605"/>
    </source>
</evidence>
<dbReference type="Gene3D" id="3.60.70.12">
    <property type="entry name" value="L-amino peptidase D-ALA esterase/amidase"/>
    <property type="match status" value="1"/>
</dbReference>
<comment type="catalytic activity">
    <reaction evidence="10">
        <text>L-glutamate + acetyl-CoA = N-acetyl-L-glutamate + CoA + H(+)</text>
        <dbReference type="Rhea" id="RHEA:24292"/>
        <dbReference type="ChEBI" id="CHEBI:15378"/>
        <dbReference type="ChEBI" id="CHEBI:29985"/>
        <dbReference type="ChEBI" id="CHEBI:44337"/>
        <dbReference type="ChEBI" id="CHEBI:57287"/>
        <dbReference type="ChEBI" id="CHEBI:57288"/>
        <dbReference type="EC" id="2.3.1.1"/>
    </reaction>
</comment>
<feature type="site" description="Involved in the stabilization of negative charge on the oxyanion by the formation of the oxyanion hole" evidence="10">
    <location>
        <position position="125"/>
    </location>
</feature>
<feature type="binding site" evidence="10">
    <location>
        <position position="164"/>
    </location>
    <ligand>
        <name>substrate</name>
    </ligand>
</feature>
<dbReference type="CDD" id="cd02152">
    <property type="entry name" value="OAT"/>
    <property type="match status" value="1"/>
</dbReference>
<evidence type="ECO:0000256" key="1">
    <source>
        <dbReference type="ARBA" id="ARBA00004305"/>
    </source>
</evidence>
<evidence type="ECO:0000313" key="12">
    <source>
        <dbReference type="Proteomes" id="UP000278143"/>
    </source>
</evidence>
<comment type="subunit">
    <text evidence="10">Heterodimer of an alpha and a beta chain.</text>
</comment>
<dbReference type="InterPro" id="IPR042195">
    <property type="entry name" value="ArgJ_beta_C"/>
</dbReference>
<keyword evidence="9 10" id="KW-0012">Acyltransferase</keyword>
<keyword evidence="5 10" id="KW-0808">Transferase</keyword>
<keyword evidence="3 10" id="KW-0055">Arginine biosynthesis</keyword>
<dbReference type="GO" id="GO:0006592">
    <property type="term" value="P:ornithine biosynthetic process"/>
    <property type="evidence" value="ECO:0007669"/>
    <property type="project" value="TreeGrafter"/>
</dbReference>
<dbReference type="Proteomes" id="UP000278143">
    <property type="component" value="Unassembled WGS sequence"/>
</dbReference>
<name>A0A4V1J1R4_9FUNG</name>
<feature type="chain" id="PRO_5023311181" description="Arginine biosynthesis bifunctional protein ArgJ beta chain" evidence="10">
    <location>
        <begin position="202"/>
        <end position="431"/>
    </location>
</feature>
<dbReference type="GO" id="GO:0006526">
    <property type="term" value="P:L-arginine biosynthetic process"/>
    <property type="evidence" value="ECO:0007669"/>
    <property type="project" value="UniProtKB-UniRule"/>
</dbReference>
<comment type="catalytic activity">
    <reaction evidence="10">
        <text>N(2)-acetyl-L-ornithine + L-glutamate = N-acetyl-L-glutamate + L-ornithine</text>
        <dbReference type="Rhea" id="RHEA:15349"/>
        <dbReference type="ChEBI" id="CHEBI:29985"/>
        <dbReference type="ChEBI" id="CHEBI:44337"/>
        <dbReference type="ChEBI" id="CHEBI:46911"/>
        <dbReference type="ChEBI" id="CHEBI:57805"/>
        <dbReference type="EC" id="2.3.1.35"/>
    </reaction>
</comment>
<keyword evidence="4 10" id="KW-0028">Amino-acid biosynthesis</keyword>
<evidence type="ECO:0000256" key="10">
    <source>
        <dbReference type="HAMAP-Rule" id="MF_03124"/>
    </source>
</evidence>
<dbReference type="OrthoDB" id="4199794at2759"/>